<dbReference type="InterPro" id="IPR002902">
    <property type="entry name" value="GNK2"/>
</dbReference>
<evidence type="ECO:0000256" key="10">
    <source>
        <dbReference type="ARBA" id="ARBA00022989"/>
    </source>
</evidence>
<dbReference type="GO" id="GO:0004674">
    <property type="term" value="F:protein serine/threonine kinase activity"/>
    <property type="evidence" value="ECO:0007669"/>
    <property type="project" value="UniProtKB-KW"/>
</dbReference>
<evidence type="ECO:0000256" key="15">
    <source>
        <dbReference type="ARBA" id="ARBA00047951"/>
    </source>
</evidence>
<evidence type="ECO:0000256" key="6">
    <source>
        <dbReference type="ARBA" id="ARBA00022737"/>
    </source>
</evidence>
<evidence type="ECO:0000256" key="9">
    <source>
        <dbReference type="ARBA" id="ARBA00022840"/>
    </source>
</evidence>
<comment type="subcellular location">
    <subcellularLocation>
        <location evidence="1">Membrane</location>
        <topology evidence="1">Single-pass membrane protein</topology>
    </subcellularLocation>
</comment>
<feature type="region of interest" description="Disordered" evidence="17">
    <location>
        <begin position="1187"/>
        <end position="1216"/>
    </location>
</feature>
<dbReference type="GO" id="GO:0005886">
    <property type="term" value="C:plasma membrane"/>
    <property type="evidence" value="ECO:0007669"/>
    <property type="project" value="TreeGrafter"/>
</dbReference>
<dbReference type="Gene3D" id="1.10.510.10">
    <property type="entry name" value="Transferase(Phosphotransferase) domain 1"/>
    <property type="match status" value="2"/>
</dbReference>
<evidence type="ECO:0000313" key="22">
    <source>
        <dbReference type="EMBL" id="GKV19297.1"/>
    </source>
</evidence>
<feature type="region of interest" description="Disordered" evidence="17">
    <location>
        <begin position="251"/>
        <end position="271"/>
    </location>
</feature>
<evidence type="ECO:0000256" key="18">
    <source>
        <dbReference type="SAM" id="Phobius"/>
    </source>
</evidence>
<dbReference type="InterPro" id="IPR017441">
    <property type="entry name" value="Protein_kinase_ATP_BS"/>
</dbReference>
<dbReference type="Gene3D" id="3.30.200.20">
    <property type="entry name" value="Phosphorylase Kinase, domain 1"/>
    <property type="match status" value="2"/>
</dbReference>
<dbReference type="GO" id="GO:0042742">
    <property type="term" value="P:defense response to bacterium"/>
    <property type="evidence" value="ECO:0007669"/>
    <property type="project" value="TreeGrafter"/>
</dbReference>
<dbReference type="PANTHER" id="PTHR27002:SF1050">
    <property type="entry name" value="CYSTEINE-RICH RECEPTOR-LIKE PROTEIN KINASE 5"/>
    <property type="match status" value="1"/>
</dbReference>
<feature type="domain" description="Protein kinase" evidence="20">
    <location>
        <begin position="340"/>
        <end position="615"/>
    </location>
</feature>
<evidence type="ECO:0000256" key="12">
    <source>
        <dbReference type="ARBA" id="ARBA00023170"/>
    </source>
</evidence>
<evidence type="ECO:0000256" key="3">
    <source>
        <dbReference type="ARBA" id="ARBA00022679"/>
    </source>
</evidence>
<dbReference type="PANTHER" id="PTHR27002">
    <property type="entry name" value="RECEPTOR-LIKE SERINE/THREONINE-PROTEIN KINASE SD1-8"/>
    <property type="match status" value="1"/>
</dbReference>
<keyword evidence="13" id="KW-0325">Glycoprotein</keyword>
<feature type="compositionally biased region" description="Polar residues" evidence="17">
    <location>
        <begin position="1187"/>
        <end position="1204"/>
    </location>
</feature>
<keyword evidence="5 19" id="KW-0732">Signal</keyword>
<evidence type="ECO:0000256" key="2">
    <source>
        <dbReference type="ARBA" id="ARBA00022527"/>
    </source>
</evidence>
<evidence type="ECO:0000259" key="20">
    <source>
        <dbReference type="PROSITE" id="PS50011"/>
    </source>
</evidence>
<comment type="catalytic activity">
    <reaction evidence="15">
        <text>L-threonyl-[protein] + ATP = O-phospho-L-threonyl-[protein] + ADP + H(+)</text>
        <dbReference type="Rhea" id="RHEA:46608"/>
        <dbReference type="Rhea" id="RHEA-COMP:11060"/>
        <dbReference type="Rhea" id="RHEA-COMP:11605"/>
        <dbReference type="ChEBI" id="CHEBI:15378"/>
        <dbReference type="ChEBI" id="CHEBI:30013"/>
        <dbReference type="ChEBI" id="CHEBI:30616"/>
        <dbReference type="ChEBI" id="CHEBI:61977"/>
        <dbReference type="ChEBI" id="CHEBI:456216"/>
    </reaction>
</comment>
<keyword evidence="3" id="KW-0808">Transferase</keyword>
<keyword evidence="2" id="KW-0723">Serine/threonine-protein kinase</keyword>
<reference evidence="22 23" key="1">
    <citation type="journal article" date="2021" name="Commun. Biol.">
        <title>The genome of Shorea leprosula (Dipterocarpaceae) highlights the ecological relevance of drought in aseasonal tropical rainforests.</title>
        <authorList>
            <person name="Ng K.K.S."/>
            <person name="Kobayashi M.J."/>
            <person name="Fawcett J.A."/>
            <person name="Hatakeyama M."/>
            <person name="Paape T."/>
            <person name="Ng C.H."/>
            <person name="Ang C.C."/>
            <person name="Tnah L.H."/>
            <person name="Lee C.T."/>
            <person name="Nishiyama T."/>
            <person name="Sese J."/>
            <person name="O'Brien M.J."/>
            <person name="Copetti D."/>
            <person name="Mohd Noor M.I."/>
            <person name="Ong R.C."/>
            <person name="Putra M."/>
            <person name="Sireger I.Z."/>
            <person name="Indrioko S."/>
            <person name="Kosugi Y."/>
            <person name="Izuno A."/>
            <person name="Isagi Y."/>
            <person name="Lee S.L."/>
            <person name="Shimizu K.K."/>
        </authorList>
    </citation>
    <scope>NUCLEOTIDE SEQUENCE [LARGE SCALE GENOMIC DNA]</scope>
    <source>
        <strain evidence="22">214</strain>
    </source>
</reference>
<keyword evidence="6" id="KW-0677">Repeat</keyword>
<keyword evidence="23" id="KW-1185">Reference proteome</keyword>
<dbReference type="CDD" id="cd23509">
    <property type="entry name" value="Gnk2-like"/>
    <property type="match status" value="4"/>
</dbReference>
<comment type="caution">
    <text evidence="22">The sequence shown here is derived from an EMBL/GenBank/DDBJ whole genome shotgun (WGS) entry which is preliminary data.</text>
</comment>
<evidence type="ECO:0000259" key="21">
    <source>
        <dbReference type="PROSITE" id="PS51473"/>
    </source>
</evidence>
<evidence type="ECO:0000256" key="1">
    <source>
        <dbReference type="ARBA" id="ARBA00004167"/>
    </source>
</evidence>
<dbReference type="AlphaFoldDB" id="A0AAV5K6C4"/>
<organism evidence="22 23">
    <name type="scientific">Rubroshorea leprosula</name>
    <dbReference type="NCBI Taxonomy" id="152421"/>
    <lineage>
        <taxon>Eukaryota</taxon>
        <taxon>Viridiplantae</taxon>
        <taxon>Streptophyta</taxon>
        <taxon>Embryophyta</taxon>
        <taxon>Tracheophyta</taxon>
        <taxon>Spermatophyta</taxon>
        <taxon>Magnoliopsida</taxon>
        <taxon>eudicotyledons</taxon>
        <taxon>Gunneridae</taxon>
        <taxon>Pentapetalae</taxon>
        <taxon>rosids</taxon>
        <taxon>malvids</taxon>
        <taxon>Malvales</taxon>
        <taxon>Dipterocarpaceae</taxon>
        <taxon>Rubroshorea</taxon>
    </lineage>
</organism>
<keyword evidence="4 18" id="KW-0812">Transmembrane</keyword>
<proteinExistence type="predicted"/>
<dbReference type="GO" id="GO:0005524">
    <property type="term" value="F:ATP binding"/>
    <property type="evidence" value="ECO:0007669"/>
    <property type="project" value="UniProtKB-UniRule"/>
</dbReference>
<dbReference type="PROSITE" id="PS51473">
    <property type="entry name" value="GNK2"/>
    <property type="match status" value="3"/>
</dbReference>
<evidence type="ECO:0000256" key="14">
    <source>
        <dbReference type="ARBA" id="ARBA00047558"/>
    </source>
</evidence>
<dbReference type="InterPro" id="IPR000719">
    <property type="entry name" value="Prot_kinase_dom"/>
</dbReference>
<dbReference type="PROSITE" id="PS50011">
    <property type="entry name" value="PROTEIN_KINASE_DOM"/>
    <property type="match status" value="2"/>
</dbReference>
<evidence type="ECO:0000256" key="17">
    <source>
        <dbReference type="SAM" id="MobiDB-lite"/>
    </source>
</evidence>
<evidence type="ECO:0000256" key="13">
    <source>
        <dbReference type="ARBA" id="ARBA00023180"/>
    </source>
</evidence>
<protein>
    <recommendedName>
        <fullName evidence="24">Cysteine-rich receptor-like protein kinase 10</fullName>
    </recommendedName>
</protein>
<dbReference type="FunFam" id="3.30.430.20:FF:000012">
    <property type="entry name" value="Cysteine-rich receptor-like protein kinase 25"/>
    <property type="match status" value="1"/>
</dbReference>
<feature type="binding site" evidence="16">
    <location>
        <position position="368"/>
    </location>
    <ligand>
        <name>ATP</name>
        <dbReference type="ChEBI" id="CHEBI:30616"/>
    </ligand>
</feature>
<name>A0AAV5K6C4_9ROSI</name>
<evidence type="ECO:0000256" key="16">
    <source>
        <dbReference type="PROSITE-ProRule" id="PRU10141"/>
    </source>
</evidence>
<dbReference type="EMBL" id="BPVZ01000052">
    <property type="protein sequence ID" value="GKV19297.1"/>
    <property type="molecule type" value="Genomic_DNA"/>
</dbReference>
<keyword evidence="11 18" id="KW-0472">Membrane</keyword>
<feature type="chain" id="PRO_5043741823" description="Cysteine-rich receptor-like protein kinase 10" evidence="19">
    <location>
        <begin position="23"/>
        <end position="1216"/>
    </location>
</feature>
<gene>
    <name evidence="22" type="ORF">SLEP1_g29581</name>
</gene>
<evidence type="ECO:0000256" key="7">
    <source>
        <dbReference type="ARBA" id="ARBA00022741"/>
    </source>
</evidence>
<feature type="domain" description="Protein kinase" evidence="20">
    <location>
        <begin position="893"/>
        <end position="1168"/>
    </location>
</feature>
<keyword evidence="9 16" id="KW-0067">ATP-binding</keyword>
<feature type="domain" description="Gnk2-homologous" evidence="21">
    <location>
        <begin position="744"/>
        <end position="852"/>
    </location>
</feature>
<dbReference type="Proteomes" id="UP001054252">
    <property type="component" value="Unassembled WGS sequence"/>
</dbReference>
<evidence type="ECO:0008006" key="24">
    <source>
        <dbReference type="Google" id="ProtNLM"/>
    </source>
</evidence>
<feature type="signal peptide" evidence="19">
    <location>
        <begin position="1"/>
        <end position="22"/>
    </location>
</feature>
<dbReference type="InterPro" id="IPR008271">
    <property type="entry name" value="Ser/Thr_kinase_AS"/>
</dbReference>
<evidence type="ECO:0000256" key="11">
    <source>
        <dbReference type="ARBA" id="ARBA00023136"/>
    </source>
</evidence>
<evidence type="ECO:0000256" key="19">
    <source>
        <dbReference type="SAM" id="SignalP"/>
    </source>
</evidence>
<dbReference type="FunFam" id="1.10.510.10:FF:000129">
    <property type="entry name" value="cysteine-rich receptor-like protein kinase 10"/>
    <property type="match status" value="2"/>
</dbReference>
<dbReference type="PROSITE" id="PS00108">
    <property type="entry name" value="PROTEIN_KINASE_ST"/>
    <property type="match status" value="1"/>
</dbReference>
<feature type="compositionally biased region" description="Pro residues" evidence="17">
    <location>
        <begin position="251"/>
        <end position="265"/>
    </location>
</feature>
<dbReference type="FunFam" id="3.30.430.20:FF:000003">
    <property type="entry name" value="Cysteine-rich RLK (RECEPTOR-like protein kinase) 10"/>
    <property type="match status" value="1"/>
</dbReference>
<dbReference type="InterPro" id="IPR038408">
    <property type="entry name" value="GNK2_sf"/>
</dbReference>
<feature type="domain" description="Gnk2-homologous" evidence="21">
    <location>
        <begin position="26"/>
        <end position="129"/>
    </location>
</feature>
<dbReference type="Pfam" id="PF01657">
    <property type="entry name" value="Stress-antifung"/>
    <property type="match status" value="4"/>
</dbReference>
<dbReference type="SMART" id="SM00220">
    <property type="entry name" value="S_TKc"/>
    <property type="match status" value="1"/>
</dbReference>
<feature type="domain" description="Gnk2-homologous" evidence="21">
    <location>
        <begin position="135"/>
        <end position="240"/>
    </location>
</feature>
<evidence type="ECO:0000256" key="8">
    <source>
        <dbReference type="ARBA" id="ARBA00022777"/>
    </source>
</evidence>
<keyword evidence="7 16" id="KW-0547">Nucleotide-binding</keyword>
<dbReference type="CDD" id="cd14066">
    <property type="entry name" value="STKc_IRAK"/>
    <property type="match status" value="1"/>
</dbReference>
<dbReference type="Gene3D" id="3.30.430.20">
    <property type="entry name" value="Gnk2 domain, C-X8-C-X2-C motif"/>
    <property type="match status" value="4"/>
</dbReference>
<keyword evidence="10 18" id="KW-1133">Transmembrane helix</keyword>
<keyword evidence="12" id="KW-0675">Receptor</keyword>
<sequence>MSAFKFFITLFLLSFLCFTTEAQNGTFLSNYCPNTTTFTANSTYQSNLKTLLSALSSNATVTNGFYNTTSGENPNMVYGLFLCRGDVSTTVCRDCVALAAGDSTQRCPVEKDVVLWYDECLLRYSNQSIFSTVSNSVSVSMWNTQNATDPTRFNDAVGTVMNDATTQAASVAKRFATKEANISAFQTLYSLVQCTPDLSSTDCNRCLRGAISGLPGCCSGKIGARVMYPSCYVRYEVYPFYNASAVAAPPPPPPVLTPSPPPGPETNPKGEGKKSGVIIVAIVVPVGVAILLFIVGCCLLTRRGRKKYDIVQGDNVVTDITNVESLQYDLNSIKAATNNFADSNRLGEGGFGVVYKGRFPNGQEMAVKRLSKSSGQGAEEFKNEAVLVAKLQHRNLVRLLGFCVEGEEKILVYEFVPNKSLDYFLFNDDRQRLLDWSRRYKIIGGVARGILYLHEDSRLRIIHRDLKASNVLLDSDMNPKISDFGMARIFGVDQTQGSTNRIVGTYGYMSPEYAMHGQFSVKSDVYSFGVLVLEILSGRKNSNFYQTEGTGDLMSYAWKLWKDGRPLELLDPILGDSYARNEVIRCIQIGLLCVQEDPAERPTMATIVLMLNSYSVTVPLPNEPAFFLHSRTEPVKVLESDQSTSVLESDQSKRDYDYLYHYNSSSFLRSSIYKDNLSNLLSSLSNASNSASVPVMGSSSPPLDENPIPCMASRCRGHVTTEVCQKCIASASIHVAQRCPTGYEAVICYGQYMVRYSNRSIYFVMTTDPKEDLMISRDVLEGVTQKFATKEVKFNEFQDVCSLAQCTPDISGDECNRCLQFVIGGSPECCSGKEAGLALYPSCILRYQITPFYHQTEAAAPPSGQLLDLLWKQNGRPILQFDFCIIEDPTNNFAHANMIGAGGFGGLYKVRIVCKNDYGAFNQGAFANGQEMAVKKLSRSSGRDGEEFKNEVVLFTTLQLRNLFLSCNIMYTDPEKRAELDWSRRHKIIKGIARGLLYLLIDSRLRIIHRDPKAPYILLDEDMTPKISDLAWQELLKKIDPKNLQRELLVHEFAMNGKFSEKSDMFNFGMLMLEIVCGKRNAGISNPNYAENPSNQNKAQFLDIFKAWRHWKDGTSLELMDPTLGDSYMSNEVTRCIQIGLICVQEKPTARLTMARIVLMLSSTSVTLPSPQRIAFFFGSITGESSASVEQEPNKNAKNSTSFSVDDASITRLHPR</sequence>
<feature type="transmembrane region" description="Helical" evidence="18">
    <location>
        <begin position="277"/>
        <end position="300"/>
    </location>
</feature>
<dbReference type="SUPFAM" id="SSF56112">
    <property type="entry name" value="Protein kinase-like (PK-like)"/>
    <property type="match status" value="2"/>
</dbReference>
<keyword evidence="8" id="KW-0418">Kinase</keyword>
<dbReference type="Pfam" id="PF07714">
    <property type="entry name" value="PK_Tyr_Ser-Thr"/>
    <property type="match status" value="2"/>
</dbReference>
<evidence type="ECO:0000256" key="5">
    <source>
        <dbReference type="ARBA" id="ARBA00022729"/>
    </source>
</evidence>
<evidence type="ECO:0000313" key="23">
    <source>
        <dbReference type="Proteomes" id="UP001054252"/>
    </source>
</evidence>
<comment type="catalytic activity">
    <reaction evidence="14">
        <text>L-seryl-[protein] + ATP = O-phospho-L-seryl-[protein] + ADP + H(+)</text>
        <dbReference type="Rhea" id="RHEA:17989"/>
        <dbReference type="Rhea" id="RHEA-COMP:9863"/>
        <dbReference type="Rhea" id="RHEA-COMP:11604"/>
        <dbReference type="ChEBI" id="CHEBI:15378"/>
        <dbReference type="ChEBI" id="CHEBI:29999"/>
        <dbReference type="ChEBI" id="CHEBI:30616"/>
        <dbReference type="ChEBI" id="CHEBI:83421"/>
        <dbReference type="ChEBI" id="CHEBI:456216"/>
    </reaction>
</comment>
<dbReference type="GO" id="GO:0006979">
    <property type="term" value="P:response to oxidative stress"/>
    <property type="evidence" value="ECO:0007669"/>
    <property type="project" value="UniProtKB-ARBA"/>
</dbReference>
<accession>A0AAV5K6C4</accession>
<evidence type="ECO:0000256" key="4">
    <source>
        <dbReference type="ARBA" id="ARBA00022692"/>
    </source>
</evidence>
<dbReference type="FunFam" id="3.30.200.20:FF:000142">
    <property type="entry name" value="Cysteine-rich receptor-like protein kinase 10"/>
    <property type="match status" value="1"/>
</dbReference>
<dbReference type="InterPro" id="IPR011009">
    <property type="entry name" value="Kinase-like_dom_sf"/>
</dbReference>
<dbReference type="PROSITE" id="PS00107">
    <property type="entry name" value="PROTEIN_KINASE_ATP"/>
    <property type="match status" value="1"/>
</dbReference>
<dbReference type="InterPro" id="IPR001245">
    <property type="entry name" value="Ser-Thr/Tyr_kinase_cat_dom"/>
</dbReference>